<name>A0AAV9DP62_ACOCL</name>
<dbReference type="Pfam" id="PF13839">
    <property type="entry name" value="PC-Esterase"/>
    <property type="match status" value="1"/>
</dbReference>
<keyword evidence="6" id="KW-1185">Reference proteome</keyword>
<dbReference type="InterPro" id="IPR029962">
    <property type="entry name" value="TBL"/>
</dbReference>
<protein>
    <recommendedName>
        <fullName evidence="4">Trichome birefringence-like C-terminal domain-containing protein</fullName>
    </recommendedName>
</protein>
<evidence type="ECO:0000256" key="2">
    <source>
        <dbReference type="SAM" id="MobiDB-lite"/>
    </source>
</evidence>
<feature type="compositionally biased region" description="Basic and acidic residues" evidence="2">
    <location>
        <begin position="234"/>
        <end position="260"/>
    </location>
</feature>
<dbReference type="PANTHER" id="PTHR32285">
    <property type="entry name" value="PROTEIN TRICHOME BIREFRINGENCE-LIKE 9-RELATED"/>
    <property type="match status" value="1"/>
</dbReference>
<accession>A0AAV9DP62</accession>
<dbReference type="InterPro" id="IPR026057">
    <property type="entry name" value="TBL_C"/>
</dbReference>
<dbReference type="PANTHER" id="PTHR32285:SF38">
    <property type="entry name" value="OS01G0614300 PROTEIN"/>
    <property type="match status" value="1"/>
</dbReference>
<sequence>MTCTLSTYLLCFLLLLCLDHGRRRNGLSISSSSSSSSSDIVIIDKDVAMASTVETTTMTTMTKKKKKKCNVFEGRWFYDEATYPLYRSSDCPFLGDQVSCRRNGRRDSRYEKWRWEPTECQLPRWDLIEYEGKVLGDLEMEVAYRAGMKTWARWIDNNIDPSKTSVFFRSISPEHRRWNNHDCYNQTTPIMETDKPYIPTFPRSIIEIQENTIKDMKTPVKYLNVTRLSEFRRDGHSSVYTKRPEKLTSEQREQPERHADCSPTRGMSSSMSLQFSRHPTYYSKSWLTFGNGFE</sequence>
<evidence type="ECO:0000256" key="1">
    <source>
        <dbReference type="ARBA" id="ARBA00007727"/>
    </source>
</evidence>
<comment type="caution">
    <text evidence="5">The sequence shown here is derived from an EMBL/GenBank/DDBJ whole genome shotgun (WGS) entry which is preliminary data.</text>
</comment>
<keyword evidence="3" id="KW-0732">Signal</keyword>
<dbReference type="AlphaFoldDB" id="A0AAV9DP62"/>
<dbReference type="EMBL" id="JAUJYO010000012">
    <property type="protein sequence ID" value="KAK1302701.1"/>
    <property type="molecule type" value="Genomic_DNA"/>
</dbReference>
<feature type="domain" description="Trichome birefringence-like C-terminal" evidence="4">
    <location>
        <begin position="115"/>
        <end position="262"/>
    </location>
</feature>
<dbReference type="GO" id="GO:1990538">
    <property type="term" value="F:xylan O-acetyltransferase activity"/>
    <property type="evidence" value="ECO:0007669"/>
    <property type="project" value="UniProtKB-ARBA"/>
</dbReference>
<organism evidence="5 6">
    <name type="scientific">Acorus calamus</name>
    <name type="common">Sweet flag</name>
    <dbReference type="NCBI Taxonomy" id="4465"/>
    <lineage>
        <taxon>Eukaryota</taxon>
        <taxon>Viridiplantae</taxon>
        <taxon>Streptophyta</taxon>
        <taxon>Embryophyta</taxon>
        <taxon>Tracheophyta</taxon>
        <taxon>Spermatophyta</taxon>
        <taxon>Magnoliopsida</taxon>
        <taxon>Liliopsida</taxon>
        <taxon>Acoraceae</taxon>
        <taxon>Acorus</taxon>
    </lineage>
</organism>
<feature type="chain" id="PRO_5043586372" description="Trichome birefringence-like C-terminal domain-containing protein" evidence="3">
    <location>
        <begin position="24"/>
        <end position="294"/>
    </location>
</feature>
<feature type="signal peptide" evidence="3">
    <location>
        <begin position="1"/>
        <end position="23"/>
    </location>
</feature>
<feature type="region of interest" description="Disordered" evidence="2">
    <location>
        <begin position="234"/>
        <end position="272"/>
    </location>
</feature>
<gene>
    <name evidence="5" type="ORF">QJS10_CPB12g01028</name>
</gene>
<evidence type="ECO:0000259" key="4">
    <source>
        <dbReference type="Pfam" id="PF13839"/>
    </source>
</evidence>
<reference evidence="5" key="1">
    <citation type="journal article" date="2023" name="Nat. Commun.">
        <title>Diploid and tetraploid genomes of Acorus and the evolution of monocots.</title>
        <authorList>
            <person name="Ma L."/>
            <person name="Liu K.W."/>
            <person name="Li Z."/>
            <person name="Hsiao Y.Y."/>
            <person name="Qi Y."/>
            <person name="Fu T."/>
            <person name="Tang G.D."/>
            <person name="Zhang D."/>
            <person name="Sun W.H."/>
            <person name="Liu D.K."/>
            <person name="Li Y."/>
            <person name="Chen G.Z."/>
            <person name="Liu X.D."/>
            <person name="Liao X.Y."/>
            <person name="Jiang Y.T."/>
            <person name="Yu X."/>
            <person name="Hao Y."/>
            <person name="Huang J."/>
            <person name="Zhao X.W."/>
            <person name="Ke S."/>
            <person name="Chen Y.Y."/>
            <person name="Wu W.L."/>
            <person name="Hsu J.L."/>
            <person name="Lin Y.F."/>
            <person name="Huang M.D."/>
            <person name="Li C.Y."/>
            <person name="Huang L."/>
            <person name="Wang Z.W."/>
            <person name="Zhao X."/>
            <person name="Zhong W.Y."/>
            <person name="Peng D.H."/>
            <person name="Ahmad S."/>
            <person name="Lan S."/>
            <person name="Zhang J.S."/>
            <person name="Tsai W.C."/>
            <person name="Van de Peer Y."/>
            <person name="Liu Z.J."/>
        </authorList>
    </citation>
    <scope>NUCLEOTIDE SEQUENCE</scope>
    <source>
        <strain evidence="5">CP</strain>
    </source>
</reference>
<evidence type="ECO:0000256" key="3">
    <source>
        <dbReference type="SAM" id="SignalP"/>
    </source>
</evidence>
<reference evidence="5" key="2">
    <citation type="submission" date="2023-06" db="EMBL/GenBank/DDBJ databases">
        <authorList>
            <person name="Ma L."/>
            <person name="Liu K.-W."/>
            <person name="Li Z."/>
            <person name="Hsiao Y.-Y."/>
            <person name="Qi Y."/>
            <person name="Fu T."/>
            <person name="Tang G."/>
            <person name="Zhang D."/>
            <person name="Sun W.-H."/>
            <person name="Liu D.-K."/>
            <person name="Li Y."/>
            <person name="Chen G.-Z."/>
            <person name="Liu X.-D."/>
            <person name="Liao X.-Y."/>
            <person name="Jiang Y.-T."/>
            <person name="Yu X."/>
            <person name="Hao Y."/>
            <person name="Huang J."/>
            <person name="Zhao X.-W."/>
            <person name="Ke S."/>
            <person name="Chen Y.-Y."/>
            <person name="Wu W.-L."/>
            <person name="Hsu J.-L."/>
            <person name="Lin Y.-F."/>
            <person name="Huang M.-D."/>
            <person name="Li C.-Y."/>
            <person name="Huang L."/>
            <person name="Wang Z.-W."/>
            <person name="Zhao X."/>
            <person name="Zhong W.-Y."/>
            <person name="Peng D.-H."/>
            <person name="Ahmad S."/>
            <person name="Lan S."/>
            <person name="Zhang J.-S."/>
            <person name="Tsai W.-C."/>
            <person name="Van De Peer Y."/>
            <person name="Liu Z.-J."/>
        </authorList>
    </citation>
    <scope>NUCLEOTIDE SEQUENCE</scope>
    <source>
        <strain evidence="5">CP</strain>
        <tissue evidence="5">Leaves</tissue>
    </source>
</reference>
<evidence type="ECO:0000313" key="6">
    <source>
        <dbReference type="Proteomes" id="UP001180020"/>
    </source>
</evidence>
<dbReference type="Proteomes" id="UP001180020">
    <property type="component" value="Unassembled WGS sequence"/>
</dbReference>
<proteinExistence type="inferred from homology"/>
<evidence type="ECO:0000313" key="5">
    <source>
        <dbReference type="EMBL" id="KAK1302701.1"/>
    </source>
</evidence>
<comment type="similarity">
    <text evidence="1">Belongs to the PC-esterase family. TBL subfamily.</text>
</comment>
<dbReference type="GO" id="GO:0000139">
    <property type="term" value="C:Golgi membrane"/>
    <property type="evidence" value="ECO:0007669"/>
    <property type="project" value="UniProtKB-SubCell"/>
</dbReference>